<dbReference type="AlphaFoldDB" id="A0A2L0EYB5"/>
<feature type="transmembrane region" description="Helical" evidence="2">
    <location>
        <begin position="160"/>
        <end position="181"/>
    </location>
</feature>
<dbReference type="Proteomes" id="UP000238348">
    <property type="component" value="Chromosome"/>
</dbReference>
<sequence length="254" mass="26149">MSAAVLGRLLRDPAEIAASCREDRDLRAISLASLGAIALGSAVFGGVVGSFRGREQILYAALKVPLAMMITLALCAPAFHALAAVLGRPWPLRSIIALALASAARSSLVLLAFAPALWLLIDAGLGYHTSALAASLAYAVAGLAALGVLVRGIGAGDGRALTAVAFVAMFFAVGGQAAWILRPYLLRPRAEVIPFLRAREGSFADALVTSGRSSLGLYDEDPCCGGELDEADRLGGADLAPGDIRRGAPEGDLR</sequence>
<feature type="compositionally biased region" description="Basic and acidic residues" evidence="1">
    <location>
        <begin position="243"/>
        <end position="254"/>
    </location>
</feature>
<keyword evidence="2" id="KW-0812">Transmembrane</keyword>
<evidence type="ECO:0000256" key="2">
    <source>
        <dbReference type="SAM" id="Phobius"/>
    </source>
</evidence>
<reference evidence="3 4" key="1">
    <citation type="submission" date="2015-09" db="EMBL/GenBank/DDBJ databases">
        <title>Sorangium comparison.</title>
        <authorList>
            <person name="Zaburannyi N."/>
            <person name="Bunk B."/>
            <person name="Overmann J."/>
            <person name="Mueller R."/>
        </authorList>
    </citation>
    <scope>NUCLEOTIDE SEQUENCE [LARGE SCALE GENOMIC DNA]</scope>
    <source>
        <strain evidence="3 4">So ce26</strain>
    </source>
</reference>
<protein>
    <submittedName>
        <fullName evidence="3">Uncharacterized protein</fullName>
    </submittedName>
</protein>
<dbReference type="EMBL" id="CP012673">
    <property type="protein sequence ID" value="AUX44297.1"/>
    <property type="molecule type" value="Genomic_DNA"/>
</dbReference>
<evidence type="ECO:0000313" key="3">
    <source>
        <dbReference type="EMBL" id="AUX44297.1"/>
    </source>
</evidence>
<feature type="transmembrane region" description="Helical" evidence="2">
    <location>
        <begin position="28"/>
        <end position="48"/>
    </location>
</feature>
<organism evidence="3 4">
    <name type="scientific">Sorangium cellulosum</name>
    <name type="common">Polyangium cellulosum</name>
    <dbReference type="NCBI Taxonomy" id="56"/>
    <lineage>
        <taxon>Bacteria</taxon>
        <taxon>Pseudomonadati</taxon>
        <taxon>Myxococcota</taxon>
        <taxon>Polyangia</taxon>
        <taxon>Polyangiales</taxon>
        <taxon>Polyangiaceae</taxon>
        <taxon>Sorangium</taxon>
    </lineage>
</organism>
<keyword evidence="2" id="KW-1133">Transmembrane helix</keyword>
<proteinExistence type="predicted"/>
<feature type="transmembrane region" description="Helical" evidence="2">
    <location>
        <begin position="132"/>
        <end position="154"/>
    </location>
</feature>
<dbReference type="RefSeq" id="WP_199789353.1">
    <property type="nucleotide sequence ID" value="NZ_CP012673.1"/>
</dbReference>
<evidence type="ECO:0000313" key="4">
    <source>
        <dbReference type="Proteomes" id="UP000238348"/>
    </source>
</evidence>
<feature type="transmembrane region" description="Helical" evidence="2">
    <location>
        <begin position="95"/>
        <end position="120"/>
    </location>
</feature>
<feature type="transmembrane region" description="Helical" evidence="2">
    <location>
        <begin position="60"/>
        <end position="83"/>
    </location>
</feature>
<evidence type="ECO:0000256" key="1">
    <source>
        <dbReference type="SAM" id="MobiDB-lite"/>
    </source>
</evidence>
<accession>A0A2L0EYB5</accession>
<keyword evidence="2" id="KW-0472">Membrane</keyword>
<gene>
    <name evidence="3" type="ORF">SOCE26_057610</name>
</gene>
<feature type="region of interest" description="Disordered" evidence="1">
    <location>
        <begin position="232"/>
        <end position="254"/>
    </location>
</feature>
<name>A0A2L0EYB5_SORCE</name>